<sequence>MGGFVRCNSGFMKSKGDLIKPKFLPHVTPFLRLQLLDVVDIVLEMDSQRFWALILVVVLHMLQTHYSSKECHVISLMSFLLHGSYELLVIALRSIPIGCDPTCVVDTTSSYELSDYRLFVNFPLIGSSKLFDMARLNFPIYGY</sequence>
<gene>
    <name evidence="1" type="ORF">PVK06_024728</name>
</gene>
<keyword evidence="2" id="KW-1185">Reference proteome</keyword>
<comment type="caution">
    <text evidence="1">The sequence shown here is derived from an EMBL/GenBank/DDBJ whole genome shotgun (WGS) entry which is preliminary data.</text>
</comment>
<name>A0ABR0PEK2_GOSAR</name>
<evidence type="ECO:0000313" key="2">
    <source>
        <dbReference type="Proteomes" id="UP001358586"/>
    </source>
</evidence>
<reference evidence="1 2" key="1">
    <citation type="submission" date="2023-03" db="EMBL/GenBank/DDBJ databases">
        <title>WGS of Gossypium arboreum.</title>
        <authorList>
            <person name="Yu D."/>
        </authorList>
    </citation>
    <scope>NUCLEOTIDE SEQUENCE [LARGE SCALE GENOMIC DNA]</scope>
    <source>
        <tissue evidence="1">Leaf</tissue>
    </source>
</reference>
<evidence type="ECO:0000313" key="1">
    <source>
        <dbReference type="EMBL" id="KAK5819705.1"/>
    </source>
</evidence>
<dbReference type="Proteomes" id="UP001358586">
    <property type="component" value="Chromosome 7"/>
</dbReference>
<dbReference type="EMBL" id="JARKNE010000007">
    <property type="protein sequence ID" value="KAK5819705.1"/>
    <property type="molecule type" value="Genomic_DNA"/>
</dbReference>
<accession>A0ABR0PEK2</accession>
<protein>
    <submittedName>
        <fullName evidence="1">Uncharacterized protein</fullName>
    </submittedName>
</protein>
<organism evidence="1 2">
    <name type="scientific">Gossypium arboreum</name>
    <name type="common">Tree cotton</name>
    <name type="synonym">Gossypium nanking</name>
    <dbReference type="NCBI Taxonomy" id="29729"/>
    <lineage>
        <taxon>Eukaryota</taxon>
        <taxon>Viridiplantae</taxon>
        <taxon>Streptophyta</taxon>
        <taxon>Embryophyta</taxon>
        <taxon>Tracheophyta</taxon>
        <taxon>Spermatophyta</taxon>
        <taxon>Magnoliopsida</taxon>
        <taxon>eudicotyledons</taxon>
        <taxon>Gunneridae</taxon>
        <taxon>Pentapetalae</taxon>
        <taxon>rosids</taxon>
        <taxon>malvids</taxon>
        <taxon>Malvales</taxon>
        <taxon>Malvaceae</taxon>
        <taxon>Malvoideae</taxon>
        <taxon>Gossypium</taxon>
    </lineage>
</organism>
<proteinExistence type="predicted"/>